<reference evidence="2" key="1">
    <citation type="submission" date="2006-10" db="EMBL/GenBank/DDBJ databases">
        <authorList>
            <person name="Amadeo P."/>
            <person name="Zhao Q."/>
            <person name="Wortman J."/>
            <person name="Fraser-Liggett C."/>
            <person name="Carlton J."/>
        </authorList>
    </citation>
    <scope>NUCLEOTIDE SEQUENCE</scope>
    <source>
        <strain evidence="2">G3</strain>
    </source>
</reference>
<sequence>MQENTLQCLDLAEKIIAVLDGGEVFKKYSRIKQKIYNNSPHNLDLDPHLKKIALENRDLQKQLEELRDSLKNSDTLENYIISGLQKIQAKVVPNSTDQECTTIDEALQSLGRAIDSKLEANASIREQYTRSNTQLREKISTLMATTNEQLDKITNRHIEQDHQFRAKSEEIDAQIQELNSEIEEVNTKLKEITDQNNDILLDIKKVSSQASSLNKQLSEADKKNKIAMTRYKDLQSTAELLSTELETKTREIKMIRAQQRFNTMDVDEADIEELELIEAALAQLEEEHKKLELELKKRRLAATGTENSEVTKLSTISQF</sequence>
<evidence type="ECO:0000313" key="3">
    <source>
        <dbReference type="Proteomes" id="UP000001542"/>
    </source>
</evidence>
<proteinExistence type="predicted"/>
<protein>
    <submittedName>
        <fullName evidence="2">Uncharacterized protein</fullName>
    </submittedName>
</protein>
<accession>A2DYX3</accession>
<dbReference type="VEuPathDB" id="TrichDB:TVAGG3_0869330"/>
<dbReference type="KEGG" id="tva:4772358"/>
<organism evidence="2 3">
    <name type="scientific">Trichomonas vaginalis (strain ATCC PRA-98 / G3)</name>
    <dbReference type="NCBI Taxonomy" id="412133"/>
    <lineage>
        <taxon>Eukaryota</taxon>
        <taxon>Metamonada</taxon>
        <taxon>Parabasalia</taxon>
        <taxon>Trichomonadida</taxon>
        <taxon>Trichomonadidae</taxon>
        <taxon>Trichomonas</taxon>
    </lineage>
</organism>
<feature type="coiled-coil region" evidence="1">
    <location>
        <begin position="168"/>
        <end position="301"/>
    </location>
</feature>
<gene>
    <name evidence="2" type="ORF">TVAG_255760</name>
</gene>
<evidence type="ECO:0000313" key="2">
    <source>
        <dbReference type="EMBL" id="EAY14384.1"/>
    </source>
</evidence>
<dbReference type="SMR" id="A2DYX3"/>
<dbReference type="EMBL" id="DS113271">
    <property type="protein sequence ID" value="EAY14384.1"/>
    <property type="molecule type" value="Genomic_DNA"/>
</dbReference>
<reference evidence="2" key="2">
    <citation type="journal article" date="2007" name="Science">
        <title>Draft genome sequence of the sexually transmitted pathogen Trichomonas vaginalis.</title>
        <authorList>
            <person name="Carlton J.M."/>
            <person name="Hirt R.P."/>
            <person name="Silva J.C."/>
            <person name="Delcher A.L."/>
            <person name="Schatz M."/>
            <person name="Zhao Q."/>
            <person name="Wortman J.R."/>
            <person name="Bidwell S.L."/>
            <person name="Alsmark U.C.M."/>
            <person name="Besteiro S."/>
            <person name="Sicheritz-Ponten T."/>
            <person name="Noel C.J."/>
            <person name="Dacks J.B."/>
            <person name="Foster P.G."/>
            <person name="Simillion C."/>
            <person name="Van de Peer Y."/>
            <person name="Miranda-Saavedra D."/>
            <person name="Barton G.J."/>
            <person name="Westrop G.D."/>
            <person name="Mueller S."/>
            <person name="Dessi D."/>
            <person name="Fiori P.L."/>
            <person name="Ren Q."/>
            <person name="Paulsen I."/>
            <person name="Zhang H."/>
            <person name="Bastida-Corcuera F.D."/>
            <person name="Simoes-Barbosa A."/>
            <person name="Brown M.T."/>
            <person name="Hayes R.D."/>
            <person name="Mukherjee M."/>
            <person name="Okumura C.Y."/>
            <person name="Schneider R."/>
            <person name="Smith A.J."/>
            <person name="Vanacova S."/>
            <person name="Villalvazo M."/>
            <person name="Haas B.J."/>
            <person name="Pertea M."/>
            <person name="Feldblyum T.V."/>
            <person name="Utterback T.R."/>
            <person name="Shu C.L."/>
            <person name="Osoegawa K."/>
            <person name="de Jong P.J."/>
            <person name="Hrdy I."/>
            <person name="Horvathova L."/>
            <person name="Zubacova Z."/>
            <person name="Dolezal P."/>
            <person name="Malik S.B."/>
            <person name="Logsdon J.M. Jr."/>
            <person name="Henze K."/>
            <person name="Gupta A."/>
            <person name="Wang C.C."/>
            <person name="Dunne R.L."/>
            <person name="Upcroft J.A."/>
            <person name="Upcroft P."/>
            <person name="White O."/>
            <person name="Salzberg S.L."/>
            <person name="Tang P."/>
            <person name="Chiu C.-H."/>
            <person name="Lee Y.-S."/>
            <person name="Embley T.M."/>
            <person name="Coombs G.H."/>
            <person name="Mottram J.C."/>
            <person name="Tachezy J."/>
            <person name="Fraser-Liggett C.M."/>
            <person name="Johnson P.J."/>
        </authorList>
    </citation>
    <scope>NUCLEOTIDE SEQUENCE [LARGE SCALE GENOMIC DNA]</scope>
    <source>
        <strain evidence="2">G3</strain>
    </source>
</reference>
<dbReference type="Proteomes" id="UP000001542">
    <property type="component" value="Unassembled WGS sequence"/>
</dbReference>
<dbReference type="VEuPathDB" id="TrichDB:TVAG_255760"/>
<dbReference type="RefSeq" id="XP_001326607.1">
    <property type="nucleotide sequence ID" value="XM_001326572.1"/>
</dbReference>
<keyword evidence="1" id="KW-0175">Coiled coil</keyword>
<dbReference type="AlphaFoldDB" id="A2DYX3"/>
<evidence type="ECO:0000256" key="1">
    <source>
        <dbReference type="SAM" id="Coils"/>
    </source>
</evidence>
<name>A2DYX3_TRIV3</name>
<keyword evidence="3" id="KW-1185">Reference proteome</keyword>
<dbReference type="InParanoid" id="A2DYX3"/>
<feature type="coiled-coil region" evidence="1">
    <location>
        <begin position="49"/>
        <end position="76"/>
    </location>
</feature>